<accession>A0A0F8XA62</accession>
<keyword evidence="1" id="KW-0812">Transmembrane</keyword>
<keyword evidence="1" id="KW-1133">Transmembrane helix</keyword>
<sequence>MGQIIIDTTDVGEAIEKEKTLEPGMYDIRFYLTEQVGKSDLVSIVEHLSANGIDVVKVSQSKSSGLWVISVQYRKPAESEAIGFLPLAVIPLIAFGFIAVLIGIGIFRIEQIMNNIGKILLITFGGLTVFALAMRKPIEAVGTAYVTRR</sequence>
<feature type="transmembrane region" description="Helical" evidence="1">
    <location>
        <begin position="84"/>
        <end position="107"/>
    </location>
</feature>
<comment type="caution">
    <text evidence="2">The sequence shown here is derived from an EMBL/GenBank/DDBJ whole genome shotgun (WGS) entry which is preliminary data.</text>
</comment>
<protein>
    <submittedName>
        <fullName evidence="2">Uncharacterized protein</fullName>
    </submittedName>
</protein>
<evidence type="ECO:0000256" key="1">
    <source>
        <dbReference type="SAM" id="Phobius"/>
    </source>
</evidence>
<keyword evidence="1" id="KW-0472">Membrane</keyword>
<name>A0A0F8XA62_9ZZZZ</name>
<dbReference type="EMBL" id="LAZR01060420">
    <property type="protein sequence ID" value="KKK65703.1"/>
    <property type="molecule type" value="Genomic_DNA"/>
</dbReference>
<organism evidence="2">
    <name type="scientific">marine sediment metagenome</name>
    <dbReference type="NCBI Taxonomy" id="412755"/>
    <lineage>
        <taxon>unclassified sequences</taxon>
        <taxon>metagenomes</taxon>
        <taxon>ecological metagenomes</taxon>
    </lineage>
</organism>
<evidence type="ECO:0000313" key="2">
    <source>
        <dbReference type="EMBL" id="KKK65703.1"/>
    </source>
</evidence>
<proteinExistence type="predicted"/>
<dbReference type="AlphaFoldDB" id="A0A0F8XA62"/>
<feature type="transmembrane region" description="Helical" evidence="1">
    <location>
        <begin position="119"/>
        <end position="138"/>
    </location>
</feature>
<reference evidence="2" key="1">
    <citation type="journal article" date="2015" name="Nature">
        <title>Complex archaea that bridge the gap between prokaryotes and eukaryotes.</title>
        <authorList>
            <person name="Spang A."/>
            <person name="Saw J.H."/>
            <person name="Jorgensen S.L."/>
            <person name="Zaremba-Niedzwiedzka K."/>
            <person name="Martijn J."/>
            <person name="Lind A.E."/>
            <person name="van Eijk R."/>
            <person name="Schleper C."/>
            <person name="Guy L."/>
            <person name="Ettema T.J."/>
        </authorList>
    </citation>
    <scope>NUCLEOTIDE SEQUENCE</scope>
</reference>
<gene>
    <name evidence="2" type="ORF">LCGC14_2971460</name>
</gene>